<dbReference type="AlphaFoldDB" id="A0A0A9F0A7"/>
<protein>
    <submittedName>
        <fullName evidence="1">Uncharacterized protein</fullName>
    </submittedName>
</protein>
<dbReference type="EMBL" id="GBRH01196173">
    <property type="protein sequence ID" value="JAE01723.1"/>
    <property type="molecule type" value="Transcribed_RNA"/>
</dbReference>
<name>A0A0A9F0A7_ARUDO</name>
<accession>A0A0A9F0A7</accession>
<proteinExistence type="predicted"/>
<evidence type="ECO:0000313" key="1">
    <source>
        <dbReference type="EMBL" id="JAE01723.1"/>
    </source>
</evidence>
<organism evidence="1">
    <name type="scientific">Arundo donax</name>
    <name type="common">Giant reed</name>
    <name type="synonym">Donax arundinaceus</name>
    <dbReference type="NCBI Taxonomy" id="35708"/>
    <lineage>
        <taxon>Eukaryota</taxon>
        <taxon>Viridiplantae</taxon>
        <taxon>Streptophyta</taxon>
        <taxon>Embryophyta</taxon>
        <taxon>Tracheophyta</taxon>
        <taxon>Spermatophyta</taxon>
        <taxon>Magnoliopsida</taxon>
        <taxon>Liliopsida</taxon>
        <taxon>Poales</taxon>
        <taxon>Poaceae</taxon>
        <taxon>PACMAD clade</taxon>
        <taxon>Arundinoideae</taxon>
        <taxon>Arundineae</taxon>
        <taxon>Arundo</taxon>
    </lineage>
</organism>
<sequence length="20" mass="2383">MTMVLLQYACSFVIFFPIQM</sequence>
<reference evidence="1" key="1">
    <citation type="submission" date="2014-09" db="EMBL/GenBank/DDBJ databases">
        <authorList>
            <person name="Magalhaes I.L.F."/>
            <person name="Oliveira U."/>
            <person name="Santos F.R."/>
            <person name="Vidigal T.H.D.A."/>
            <person name="Brescovit A.D."/>
            <person name="Santos A.J."/>
        </authorList>
    </citation>
    <scope>NUCLEOTIDE SEQUENCE</scope>
    <source>
        <tissue evidence="1">Shoot tissue taken approximately 20 cm above the soil surface</tissue>
    </source>
</reference>
<reference evidence="1" key="2">
    <citation type="journal article" date="2015" name="Data Brief">
        <title>Shoot transcriptome of the giant reed, Arundo donax.</title>
        <authorList>
            <person name="Barrero R.A."/>
            <person name="Guerrero F.D."/>
            <person name="Moolhuijzen P."/>
            <person name="Goolsby J.A."/>
            <person name="Tidwell J."/>
            <person name="Bellgard S.E."/>
            <person name="Bellgard M.I."/>
        </authorList>
    </citation>
    <scope>NUCLEOTIDE SEQUENCE</scope>
    <source>
        <tissue evidence="1">Shoot tissue taken approximately 20 cm above the soil surface</tissue>
    </source>
</reference>